<dbReference type="RefSeq" id="WP_061275415.1">
    <property type="nucleotide sequence ID" value="NZ_CBCRXN010000009.1"/>
</dbReference>
<dbReference type="Pfam" id="PF00300">
    <property type="entry name" value="His_Phos_1"/>
    <property type="match status" value="1"/>
</dbReference>
<proteinExistence type="predicted"/>
<sequence>MNQSLTCIALPAPDDLRRGVIPARDAAPTLPAGFMDTLPPADRLFVPPALSHAIGPTACEAVPALNAADMGSWHGLSLKALPPADLARWVGDASFAPPGGESRDSLLRRAGAWLAALPATPARMLVLADATTIRALAIAALGGDGAMMTRLDIAPLTRTVLTRHATWRLATSGAPWP</sequence>
<gene>
    <name evidence="1" type="ORF">CFR75_08345</name>
</gene>
<dbReference type="Gene3D" id="3.40.50.1240">
    <property type="entry name" value="Phosphoglycerate mutase-like"/>
    <property type="match status" value="1"/>
</dbReference>
<comment type="caution">
    <text evidence="1">The sequence shown here is derived from an EMBL/GenBank/DDBJ whole genome shotgun (WGS) entry which is preliminary data.</text>
</comment>
<name>A0A318PI33_KOMXY</name>
<protein>
    <submittedName>
        <fullName evidence="1">Phosphoglycerate mutase</fullName>
    </submittedName>
</protein>
<dbReference type="STRING" id="1220579.GCA_001571345_02486"/>
<dbReference type="Proteomes" id="UP000248257">
    <property type="component" value="Unassembled WGS sequence"/>
</dbReference>
<dbReference type="OrthoDB" id="7502553at2"/>
<dbReference type="InterPro" id="IPR029033">
    <property type="entry name" value="His_PPase_superfam"/>
</dbReference>
<organism evidence="1 2">
    <name type="scientific">Komagataeibacter xylinus</name>
    <name type="common">Gluconacetobacter xylinus</name>
    <dbReference type="NCBI Taxonomy" id="28448"/>
    <lineage>
        <taxon>Bacteria</taxon>
        <taxon>Pseudomonadati</taxon>
        <taxon>Pseudomonadota</taxon>
        <taxon>Alphaproteobacteria</taxon>
        <taxon>Acetobacterales</taxon>
        <taxon>Acetobacteraceae</taxon>
        <taxon>Komagataeibacter</taxon>
    </lineage>
</organism>
<dbReference type="InterPro" id="IPR013078">
    <property type="entry name" value="His_Pase_superF_clade-1"/>
</dbReference>
<evidence type="ECO:0000313" key="1">
    <source>
        <dbReference type="EMBL" id="PYD56950.1"/>
    </source>
</evidence>
<accession>A0A318PI33</accession>
<dbReference type="AlphaFoldDB" id="A0A318PI33"/>
<keyword evidence="2" id="KW-1185">Reference proteome</keyword>
<dbReference type="EMBL" id="NKUC01000014">
    <property type="protein sequence ID" value="PYD56950.1"/>
    <property type="molecule type" value="Genomic_DNA"/>
</dbReference>
<evidence type="ECO:0000313" key="2">
    <source>
        <dbReference type="Proteomes" id="UP000248257"/>
    </source>
</evidence>
<reference evidence="1 2" key="1">
    <citation type="submission" date="2017-07" db="EMBL/GenBank/DDBJ databases">
        <title>A draft genome sequence of Komagataeibacter xylinus LMG 1515.</title>
        <authorList>
            <person name="Skraban J."/>
            <person name="Cleenwerck I."/>
            <person name="Vandamme P."/>
            <person name="Trcek J."/>
        </authorList>
    </citation>
    <scope>NUCLEOTIDE SEQUENCE [LARGE SCALE GENOMIC DNA]</scope>
    <source>
        <strain evidence="1 2">LMG 1515</strain>
    </source>
</reference>
<dbReference type="SUPFAM" id="SSF53254">
    <property type="entry name" value="Phosphoglycerate mutase-like"/>
    <property type="match status" value="1"/>
</dbReference>